<comment type="caution">
    <text evidence="2">The sequence shown here is derived from an EMBL/GenBank/DDBJ whole genome shotgun (WGS) entry which is preliminary data.</text>
</comment>
<dbReference type="GO" id="GO:0016787">
    <property type="term" value="F:hydrolase activity"/>
    <property type="evidence" value="ECO:0007669"/>
    <property type="project" value="UniProtKB-KW"/>
</dbReference>
<dbReference type="Proteomes" id="UP000712080">
    <property type="component" value="Unassembled WGS sequence"/>
</dbReference>
<evidence type="ECO:0000313" key="2">
    <source>
        <dbReference type="EMBL" id="NMH28877.1"/>
    </source>
</evidence>
<dbReference type="RefSeq" id="WP_169527984.1">
    <property type="nucleotide sequence ID" value="NZ_JAAMPU010000107.1"/>
</dbReference>
<dbReference type="AlphaFoldDB" id="A0A972FNE0"/>
<keyword evidence="3" id="KW-1185">Reference proteome</keyword>
<dbReference type="InterPro" id="IPR029058">
    <property type="entry name" value="AB_hydrolase_fold"/>
</dbReference>
<accession>A0A972FNE0</accession>
<feature type="domain" description="AB hydrolase-1" evidence="1">
    <location>
        <begin position="43"/>
        <end position="260"/>
    </location>
</feature>
<proteinExistence type="predicted"/>
<protein>
    <submittedName>
        <fullName evidence="2">Alpha/beta hydrolase</fullName>
    </submittedName>
</protein>
<dbReference type="Gene3D" id="3.40.50.1820">
    <property type="entry name" value="alpha/beta hydrolase"/>
    <property type="match status" value="1"/>
</dbReference>
<reference evidence="2" key="1">
    <citation type="submission" date="2020-02" db="EMBL/GenBank/DDBJ databases">
        <title>Flavobacterium sp. genome.</title>
        <authorList>
            <person name="Jung H.S."/>
            <person name="Baek J.H."/>
            <person name="Jeon C.O."/>
        </authorList>
    </citation>
    <scope>NUCLEOTIDE SEQUENCE</scope>
    <source>
        <strain evidence="2">SE-s28</strain>
    </source>
</reference>
<dbReference type="PANTHER" id="PTHR43798">
    <property type="entry name" value="MONOACYLGLYCEROL LIPASE"/>
    <property type="match status" value="1"/>
</dbReference>
<keyword evidence="2" id="KW-0378">Hydrolase</keyword>
<dbReference type="InterPro" id="IPR050266">
    <property type="entry name" value="AB_hydrolase_sf"/>
</dbReference>
<dbReference type="Pfam" id="PF12697">
    <property type="entry name" value="Abhydrolase_6"/>
    <property type="match status" value="1"/>
</dbReference>
<evidence type="ECO:0000313" key="3">
    <source>
        <dbReference type="Proteomes" id="UP000712080"/>
    </source>
</evidence>
<sequence length="271" mass="30968">MPVVFWLQIPKTMQFDHTSGKIVSIDDADLYYETKGNPSNPILLLLHGGGGTIEDFNPVVEYLSRYVYLIGLDSRGHGRSSAGSEPLTYERLQHDVEIFISQARIGKVCILGFSDGGIVGYRIAIEKKVKIEHLITIGGTWSHEDVTSQKDLFEGFTVDRWKELMPRTFEIYADYFPDLDMETHLEKIKKMWLDISDSGYPDNKVGQIKCQTLVVRGDQDHMFSRQSAVRLCESINDSIFYNMPFAGHGVIQEQKQAFLDVFCTFLRLRKK</sequence>
<dbReference type="GO" id="GO:0016020">
    <property type="term" value="C:membrane"/>
    <property type="evidence" value="ECO:0007669"/>
    <property type="project" value="TreeGrafter"/>
</dbReference>
<evidence type="ECO:0000259" key="1">
    <source>
        <dbReference type="Pfam" id="PF12697"/>
    </source>
</evidence>
<dbReference type="SUPFAM" id="SSF53474">
    <property type="entry name" value="alpha/beta-Hydrolases"/>
    <property type="match status" value="1"/>
</dbReference>
<dbReference type="InterPro" id="IPR000073">
    <property type="entry name" value="AB_hydrolase_1"/>
</dbReference>
<gene>
    <name evidence="2" type="ORF">G6047_12605</name>
</gene>
<organism evidence="2 3">
    <name type="scientific">Flavobacterium silvaticum</name>
    <dbReference type="NCBI Taxonomy" id="1852020"/>
    <lineage>
        <taxon>Bacteria</taxon>
        <taxon>Pseudomonadati</taxon>
        <taxon>Bacteroidota</taxon>
        <taxon>Flavobacteriia</taxon>
        <taxon>Flavobacteriales</taxon>
        <taxon>Flavobacteriaceae</taxon>
        <taxon>Flavobacterium</taxon>
    </lineage>
</organism>
<dbReference type="PANTHER" id="PTHR43798:SF33">
    <property type="entry name" value="HYDROLASE, PUTATIVE (AFU_ORTHOLOGUE AFUA_2G14860)-RELATED"/>
    <property type="match status" value="1"/>
</dbReference>
<name>A0A972FNE0_9FLAO</name>
<dbReference type="EMBL" id="JAAMPU010000107">
    <property type="protein sequence ID" value="NMH28877.1"/>
    <property type="molecule type" value="Genomic_DNA"/>
</dbReference>